<dbReference type="Proteomes" id="UP000054683">
    <property type="component" value="Unassembled WGS sequence"/>
</dbReference>
<dbReference type="SUPFAM" id="SSF69255">
    <property type="entry name" value="gp5 N-terminal domain-like"/>
    <property type="match status" value="1"/>
</dbReference>
<accession>A0A158FBC8</accession>
<gene>
    <name evidence="4" type="ORF">AWB69_00898</name>
</gene>
<dbReference type="NCBIfam" id="TIGR01646">
    <property type="entry name" value="vgr_GE"/>
    <property type="match status" value="1"/>
</dbReference>
<dbReference type="Pfam" id="PF10106">
    <property type="entry name" value="DUF2345"/>
    <property type="match status" value="1"/>
</dbReference>
<dbReference type="InterPro" id="IPR018769">
    <property type="entry name" value="VgrG2_DUF2345"/>
</dbReference>
<dbReference type="Gene3D" id="2.30.110.50">
    <property type="match status" value="1"/>
</dbReference>
<dbReference type="InterPro" id="IPR037026">
    <property type="entry name" value="Vgr_OB-fold_dom_sf"/>
</dbReference>
<dbReference type="RefSeq" id="WP_062082578.1">
    <property type="nucleotide sequence ID" value="NZ_FCOK02000004.1"/>
</dbReference>
<feature type="domain" description="Putative type VI secretion system Rhs element associated Vgr" evidence="3">
    <location>
        <begin position="482"/>
        <end position="584"/>
    </location>
</feature>
<dbReference type="Gene3D" id="3.55.50.10">
    <property type="entry name" value="Baseplate protein-like domains"/>
    <property type="match status" value="1"/>
</dbReference>
<dbReference type="OrthoDB" id="8590234at2"/>
<organism evidence="4 5">
    <name type="scientific">Caballeronia udeis</name>
    <dbReference type="NCBI Taxonomy" id="1232866"/>
    <lineage>
        <taxon>Bacteria</taxon>
        <taxon>Pseudomonadati</taxon>
        <taxon>Pseudomonadota</taxon>
        <taxon>Betaproteobacteria</taxon>
        <taxon>Burkholderiales</taxon>
        <taxon>Burkholderiaceae</taxon>
        <taxon>Caballeronia</taxon>
    </lineage>
</organism>
<evidence type="ECO:0000259" key="3">
    <source>
        <dbReference type="Pfam" id="PF13296"/>
    </source>
</evidence>
<keyword evidence="1" id="KW-0175">Coiled coil</keyword>
<reference evidence="4 5" key="1">
    <citation type="submission" date="2016-01" db="EMBL/GenBank/DDBJ databases">
        <authorList>
            <person name="Oliw E.H."/>
        </authorList>
    </citation>
    <scope>NUCLEOTIDE SEQUENCE [LARGE SCALE GENOMIC DNA]</scope>
    <source>
        <strain evidence="4">LMG 27134</strain>
    </source>
</reference>
<evidence type="ECO:0000259" key="2">
    <source>
        <dbReference type="Pfam" id="PF10106"/>
    </source>
</evidence>
<dbReference type="AlphaFoldDB" id="A0A158FBC8"/>
<feature type="domain" description="DUF2345" evidence="2">
    <location>
        <begin position="603"/>
        <end position="750"/>
    </location>
</feature>
<dbReference type="SUPFAM" id="SSF69279">
    <property type="entry name" value="Phage tail proteins"/>
    <property type="match status" value="2"/>
</dbReference>
<feature type="coiled-coil region" evidence="1">
    <location>
        <begin position="563"/>
        <end position="590"/>
    </location>
</feature>
<dbReference type="Gene3D" id="4.10.220.110">
    <property type="match status" value="1"/>
</dbReference>
<dbReference type="Gene3D" id="2.40.50.230">
    <property type="entry name" value="Gp5 N-terminal domain"/>
    <property type="match status" value="1"/>
</dbReference>
<sequence length="822" mass="91655">MAETNQTAGLQRSHDSRVKSLQTYHVDVPSAANAKDISVVSYSAREGMASPYEITIEFTHPELLSRADYLGRDGHFAITAEDSAEPRVYRGIVAKFKRIKKTKDFFSYTIVITSQMARLGLLHRCRVYQQQSGPQIIESILLSDKFMDHQFVFKLRREYPVHDFRLQYQMSDLDYIHLLCEQEGLFWYTEQGKHGDVIVFGDDIDHYVYTPELKVRYRENAGLEAGTEAVFALETHADLVPQSVMVADYNPLIAWERFKHEANVAINDTTTYGTPYIYGTNHLTQDGAQWEAQLRHEAAIAWQVVYYGQSNVLELRPGRILRIDEPLPDAPSGQVIIEVTHSGGRGVAYTNSYKAIPSDRRFRLKIEESKWPKISGALSARVTSPNKYPYPYITKFGHYVVRLDLDFDEWNPGGESIPLRLAKPFAGALQTGFHFPVLDGTEAVIMARDGDPNKLFISQFHHTSLQTDLITNHDRWMSRHVIRTQSNNKLRMEDWKGEEHVKLSTEHSGKSQLNLGHLVDDERQKRGEEYELRTSGYGAIRAGKGMFITADDQPGASGKQLDMIAAEGLLEQALQQMQALAEAAKVAQAIAADYDKQKALFNDTLKGLRKAGILVSAPAGIALVSADHLQLAAANNLIATAGGNADIGVIKRFTVAAGDAVSLYAQRLGMKLFAAKGKVEIQAQSDEMRLLADQNMTITSVNGRVTIEAKEELLLKCGGSYFRMSSTGIEDGTRGDRTFKSASFGRQGPSSLGESMNTWKHAKFDEQFALKWPFSNKPVANRAFSIVLGDGSVVKGMTDKAGMTDLQKSVFVEGVRLRIGPK</sequence>
<dbReference type="InterPro" id="IPR006533">
    <property type="entry name" value="T6SS_Vgr_RhsGE"/>
</dbReference>
<protein>
    <submittedName>
        <fullName evidence="4">Rhs element Vgr protein</fullName>
    </submittedName>
</protein>
<dbReference type="Pfam" id="PF13296">
    <property type="entry name" value="T6SS_Vgr"/>
    <property type="match status" value="1"/>
</dbReference>
<evidence type="ECO:0000313" key="4">
    <source>
        <dbReference type="EMBL" id="SAL17011.1"/>
    </source>
</evidence>
<proteinExistence type="predicted"/>
<dbReference type="Pfam" id="PF05954">
    <property type="entry name" value="Phage_GPD"/>
    <property type="match status" value="1"/>
</dbReference>
<name>A0A158FBC8_9BURK</name>
<evidence type="ECO:0000313" key="5">
    <source>
        <dbReference type="Proteomes" id="UP000054683"/>
    </source>
</evidence>
<dbReference type="EMBL" id="FCOK02000004">
    <property type="protein sequence ID" value="SAL17011.1"/>
    <property type="molecule type" value="Genomic_DNA"/>
</dbReference>
<dbReference type="InterPro" id="IPR028244">
    <property type="entry name" value="T6SS_Rhs_Vgr_dom"/>
</dbReference>
<evidence type="ECO:0000256" key="1">
    <source>
        <dbReference type="SAM" id="Coils"/>
    </source>
</evidence>